<protein>
    <submittedName>
        <fullName evidence="2">Uncharacterized protein</fullName>
    </submittedName>
</protein>
<keyword evidence="1" id="KW-1185">Reference proteome</keyword>
<name>A0A1I8AFH2_9BILA</name>
<reference evidence="2" key="1">
    <citation type="submission" date="2016-11" db="UniProtKB">
        <authorList>
            <consortium name="WormBaseParasite"/>
        </authorList>
    </citation>
    <scope>IDENTIFICATION</scope>
</reference>
<organism evidence="1 2">
    <name type="scientific">Steinernema glaseri</name>
    <dbReference type="NCBI Taxonomy" id="37863"/>
    <lineage>
        <taxon>Eukaryota</taxon>
        <taxon>Metazoa</taxon>
        <taxon>Ecdysozoa</taxon>
        <taxon>Nematoda</taxon>
        <taxon>Chromadorea</taxon>
        <taxon>Rhabditida</taxon>
        <taxon>Tylenchina</taxon>
        <taxon>Panagrolaimomorpha</taxon>
        <taxon>Strongyloidoidea</taxon>
        <taxon>Steinernematidae</taxon>
        <taxon>Steinernema</taxon>
    </lineage>
</organism>
<accession>A0A1I8AFH2</accession>
<evidence type="ECO:0000313" key="1">
    <source>
        <dbReference type="Proteomes" id="UP000095287"/>
    </source>
</evidence>
<proteinExistence type="predicted"/>
<sequence length="12" mass="1334">DPMISPVHIVPE</sequence>
<evidence type="ECO:0000313" key="2">
    <source>
        <dbReference type="WBParaSite" id="L893_g5084.t1"/>
    </source>
</evidence>
<dbReference type="Proteomes" id="UP000095287">
    <property type="component" value="Unplaced"/>
</dbReference>
<dbReference type="WBParaSite" id="L893_g5084.t1">
    <property type="protein sequence ID" value="L893_g5084.t1"/>
    <property type="gene ID" value="L893_g5084"/>
</dbReference>